<organism evidence="2 3">
    <name type="scientific">Neobacillus ginsengisoli</name>
    <dbReference type="NCBI Taxonomy" id="904295"/>
    <lineage>
        <taxon>Bacteria</taxon>
        <taxon>Bacillati</taxon>
        <taxon>Bacillota</taxon>
        <taxon>Bacilli</taxon>
        <taxon>Bacillales</taxon>
        <taxon>Bacillaceae</taxon>
        <taxon>Neobacillus</taxon>
    </lineage>
</organism>
<evidence type="ECO:0000313" key="2">
    <source>
        <dbReference type="EMBL" id="MDQ0201657.1"/>
    </source>
</evidence>
<reference evidence="2 3" key="1">
    <citation type="submission" date="2023-07" db="EMBL/GenBank/DDBJ databases">
        <title>Genomic Encyclopedia of Type Strains, Phase IV (KMG-IV): sequencing the most valuable type-strain genomes for metagenomic binning, comparative biology and taxonomic classification.</title>
        <authorList>
            <person name="Goeker M."/>
        </authorList>
    </citation>
    <scope>NUCLEOTIDE SEQUENCE [LARGE SCALE GENOMIC DNA]</scope>
    <source>
        <strain evidence="2 3">DSM 27594</strain>
    </source>
</reference>
<dbReference type="EMBL" id="JAUSTW010000011">
    <property type="protein sequence ID" value="MDQ0201657.1"/>
    <property type="molecule type" value="Genomic_DNA"/>
</dbReference>
<evidence type="ECO:0000313" key="3">
    <source>
        <dbReference type="Proteomes" id="UP001224122"/>
    </source>
</evidence>
<evidence type="ECO:0000256" key="1">
    <source>
        <dbReference type="SAM" id="Phobius"/>
    </source>
</evidence>
<comment type="caution">
    <text evidence="2">The sequence shown here is derived from an EMBL/GenBank/DDBJ whole genome shotgun (WGS) entry which is preliminary data.</text>
</comment>
<keyword evidence="1" id="KW-0472">Membrane</keyword>
<keyword evidence="1" id="KW-0812">Transmembrane</keyword>
<proteinExistence type="predicted"/>
<gene>
    <name evidence="2" type="ORF">J2S10_004867</name>
</gene>
<keyword evidence="3" id="KW-1185">Reference proteome</keyword>
<protein>
    <submittedName>
        <fullName evidence="2">Uncharacterized protein</fullName>
    </submittedName>
</protein>
<sequence>MFQKNKDNIIIKLGLGTTLLSTIFSFIIIRLLLDIKQLSGKG</sequence>
<name>A0ABT9Y385_9BACI</name>
<keyword evidence="1" id="KW-1133">Transmembrane helix</keyword>
<accession>A0ABT9Y385</accession>
<dbReference type="Proteomes" id="UP001224122">
    <property type="component" value="Unassembled WGS sequence"/>
</dbReference>
<feature type="transmembrane region" description="Helical" evidence="1">
    <location>
        <begin position="9"/>
        <end position="33"/>
    </location>
</feature>